<proteinExistence type="predicted"/>
<accession>A0AC61MYF6</accession>
<dbReference type="Proteomes" id="UP000682782">
    <property type="component" value="Chromosome"/>
</dbReference>
<protein>
    <submittedName>
        <fullName evidence="1">NAD(P)-dependent glycerol-3-phosphate dehydrogenase</fullName>
    </submittedName>
</protein>
<evidence type="ECO:0000313" key="1">
    <source>
        <dbReference type="EMBL" id="QUC68072.1"/>
    </source>
</evidence>
<dbReference type="EMBL" id="CP068393">
    <property type="protein sequence ID" value="QUC68072.1"/>
    <property type="molecule type" value="Genomic_DNA"/>
</dbReference>
<sequence>MIITVAGAGTWGTALGRALSQKGYEIRIWSRFQEETDRLSAERKHPNLPGVKIPEEIVFTSDIGKAAAGADYLLMVVPSVYTRETIRDFAPYIEDKMVLISAAKGIEKDTLMTLTEVLRDELKAAGKKNQAVALSGPTHAEEVARDLPTLIVCACEDMDCAAGVQQLFDGTCIRPYINPDEKGVQICGALKNVEALAVGIARGLGYGDNTCAAMITRGMEEIRRLGLAMGCREKTFFGLAGIGDLIVTATSQHSRNNRAGYLIGQGKSVEEAVREIGMVVEGMNALPAAVTLCERYGMDMPLINAVRLIVNEHAKPSDVVNELMNRSLKTE</sequence>
<evidence type="ECO:0000313" key="2">
    <source>
        <dbReference type="Proteomes" id="UP000682782"/>
    </source>
</evidence>
<reference evidence="1" key="1">
    <citation type="submission" date="2021-01" db="EMBL/GenBank/DDBJ databases">
        <title>Complete genome sequence of Clostridiales bacterium R-7.</title>
        <authorList>
            <person name="Mahoney-Kurpe S.C."/>
            <person name="Palevich N."/>
            <person name="Koike S."/>
            <person name="Moon C.D."/>
            <person name="Attwood G.T."/>
        </authorList>
    </citation>
    <scope>NUCLEOTIDE SEQUENCE</scope>
    <source>
        <strain evidence="1">R-7</strain>
    </source>
</reference>
<organism evidence="1 2">
    <name type="scientific">Aristaeella hokkaidonensis</name>
    <dbReference type="NCBI Taxonomy" id="3046382"/>
    <lineage>
        <taxon>Bacteria</taxon>
        <taxon>Bacillati</taxon>
        <taxon>Bacillota</taxon>
        <taxon>Clostridia</taxon>
        <taxon>Eubacteriales</taxon>
        <taxon>Aristaeellaceae</taxon>
        <taxon>Aristaeella</taxon>
    </lineage>
</organism>
<keyword evidence="2" id="KW-1185">Reference proteome</keyword>
<name>A0AC61MYF6_9FIRM</name>
<gene>
    <name evidence="1" type="ORF">JYE49_05105</name>
</gene>